<evidence type="ECO:0000313" key="8">
    <source>
        <dbReference type="Proteomes" id="UP001597139"/>
    </source>
</evidence>
<dbReference type="EMBL" id="JBHUCZ010000009">
    <property type="protein sequence ID" value="MFD1567716.1"/>
    <property type="molecule type" value="Genomic_DNA"/>
</dbReference>
<dbReference type="PANTHER" id="PTHR33452">
    <property type="entry name" value="OXIDOREDUCTASE CATD-RELATED"/>
    <property type="match status" value="1"/>
</dbReference>
<proteinExistence type="predicted"/>
<dbReference type="RefSeq" id="WP_267647123.1">
    <property type="nucleotide sequence ID" value="NZ_JANHGR010000001.1"/>
</dbReference>
<sequence length="372" mass="38330">MTRHFGPRALGLAVLLAVIPGQVSAHVRYVTPGEGRERLAELLGAVAGDPLALALLSGGGIGVAVAVLGWLRLRPLRIDLAVLRGTLRSYDDLLPWLARLAIGLPMVGAGFTGYLFSPAATADVLGVPGPAVRLFGIAVGFLLVFGFATRISAAAGLAGYLVGLALSPALLLLAFEYVPGFVAIMLLGGGRPSADHVFSRLADADGTVYRRVDPVRETLAPVGKALAARDGLVPVVVRVGLGVSFVYLGVVQKLLMPGQALGVVTKYDLTAVVPVSPELWVVGAGLTEAALGVALALGLFTRAGCGVAIAMFTTTLFGLPDDPVLAHISLFGLVSMLVITGGGAYSLDRRLADRFGTERHDEWSGGAAPSAD</sequence>
<dbReference type="AlphaFoldDB" id="A0ABD6BSN0"/>
<keyword evidence="2" id="KW-1003">Cell membrane</keyword>
<protein>
    <submittedName>
        <fullName evidence="7">DoxX family protein</fullName>
    </submittedName>
</protein>
<evidence type="ECO:0000256" key="4">
    <source>
        <dbReference type="ARBA" id="ARBA00022989"/>
    </source>
</evidence>
<evidence type="ECO:0000256" key="3">
    <source>
        <dbReference type="ARBA" id="ARBA00022692"/>
    </source>
</evidence>
<feature type="transmembrane region" description="Helical" evidence="6">
    <location>
        <begin position="289"/>
        <end position="312"/>
    </location>
</feature>
<evidence type="ECO:0000313" key="7">
    <source>
        <dbReference type="EMBL" id="MFD1567716.1"/>
    </source>
</evidence>
<organism evidence="7 8">
    <name type="scientific">Halolamina litorea</name>
    <dbReference type="NCBI Taxonomy" id="1515593"/>
    <lineage>
        <taxon>Archaea</taxon>
        <taxon>Methanobacteriati</taxon>
        <taxon>Methanobacteriota</taxon>
        <taxon>Stenosarchaea group</taxon>
        <taxon>Halobacteria</taxon>
        <taxon>Halobacteriales</taxon>
        <taxon>Haloferacaceae</taxon>
    </lineage>
</organism>
<feature type="transmembrane region" description="Helical" evidence="6">
    <location>
        <begin position="93"/>
        <end position="116"/>
    </location>
</feature>
<dbReference type="InterPro" id="IPR032808">
    <property type="entry name" value="DoxX"/>
</dbReference>
<feature type="transmembrane region" description="Helical" evidence="6">
    <location>
        <begin position="131"/>
        <end position="148"/>
    </location>
</feature>
<evidence type="ECO:0000256" key="6">
    <source>
        <dbReference type="SAM" id="Phobius"/>
    </source>
</evidence>
<dbReference type="Proteomes" id="UP001597139">
    <property type="component" value="Unassembled WGS sequence"/>
</dbReference>
<evidence type="ECO:0000256" key="2">
    <source>
        <dbReference type="ARBA" id="ARBA00022475"/>
    </source>
</evidence>
<feature type="transmembrane region" description="Helical" evidence="6">
    <location>
        <begin position="160"/>
        <end position="187"/>
    </location>
</feature>
<accession>A0ABD6BSN0</accession>
<feature type="transmembrane region" description="Helical" evidence="6">
    <location>
        <begin position="51"/>
        <end position="73"/>
    </location>
</feature>
<gene>
    <name evidence="7" type="ORF">ACFSAU_09440</name>
</gene>
<comment type="subcellular location">
    <subcellularLocation>
        <location evidence="1">Cell membrane</location>
        <topology evidence="1">Multi-pass membrane protein</topology>
    </subcellularLocation>
</comment>
<dbReference type="GO" id="GO:0005886">
    <property type="term" value="C:plasma membrane"/>
    <property type="evidence" value="ECO:0007669"/>
    <property type="project" value="UniProtKB-SubCell"/>
</dbReference>
<evidence type="ECO:0000256" key="5">
    <source>
        <dbReference type="ARBA" id="ARBA00023136"/>
    </source>
</evidence>
<keyword evidence="4 6" id="KW-1133">Transmembrane helix</keyword>
<keyword evidence="5 6" id="KW-0472">Membrane</keyword>
<feature type="transmembrane region" description="Helical" evidence="6">
    <location>
        <begin position="324"/>
        <end position="345"/>
    </location>
</feature>
<keyword evidence="8" id="KW-1185">Reference proteome</keyword>
<evidence type="ECO:0000256" key="1">
    <source>
        <dbReference type="ARBA" id="ARBA00004651"/>
    </source>
</evidence>
<reference evidence="7 8" key="1">
    <citation type="journal article" date="2019" name="Int. J. Syst. Evol. Microbiol.">
        <title>The Global Catalogue of Microorganisms (GCM) 10K type strain sequencing project: providing services to taxonomists for standard genome sequencing and annotation.</title>
        <authorList>
            <consortium name="The Broad Institute Genomics Platform"/>
            <consortium name="The Broad Institute Genome Sequencing Center for Infectious Disease"/>
            <person name="Wu L."/>
            <person name="Ma J."/>
        </authorList>
    </citation>
    <scope>NUCLEOTIDE SEQUENCE [LARGE SCALE GENOMIC DNA]</scope>
    <source>
        <strain evidence="7 8">CGMCC 1.12859</strain>
    </source>
</reference>
<keyword evidence="3 6" id="KW-0812">Transmembrane</keyword>
<comment type="caution">
    <text evidence="7">The sequence shown here is derived from an EMBL/GenBank/DDBJ whole genome shotgun (WGS) entry which is preliminary data.</text>
</comment>
<dbReference type="PANTHER" id="PTHR33452:SF1">
    <property type="entry name" value="INNER MEMBRANE PROTEIN YPHA-RELATED"/>
    <property type="match status" value="1"/>
</dbReference>
<feature type="transmembrane region" description="Helical" evidence="6">
    <location>
        <begin position="231"/>
        <end position="250"/>
    </location>
</feature>
<dbReference type="Pfam" id="PF07681">
    <property type="entry name" value="DoxX"/>
    <property type="match status" value="1"/>
</dbReference>
<name>A0ABD6BSN0_9EURY</name>
<dbReference type="InterPro" id="IPR051907">
    <property type="entry name" value="DoxX-like_oxidoreductase"/>
</dbReference>